<name>A0A1H3XPW7_9BACT</name>
<keyword evidence="2" id="KW-1185">Reference proteome</keyword>
<sequence>MRASKLMNTQLFEYQAVEIALRRGKAEVRRPNYLRTYAIRMGENMYLVTGGAIKLPLQHLMEHRFHTLKELERLGSVKDYLRDNGIFDED</sequence>
<proteinExistence type="predicted"/>
<evidence type="ECO:0000313" key="1">
    <source>
        <dbReference type="EMBL" id="SEA00634.1"/>
    </source>
</evidence>
<protein>
    <submittedName>
        <fullName evidence="1">Uncharacterized protein</fullName>
    </submittedName>
</protein>
<dbReference type="EMBL" id="FNQY01000006">
    <property type="protein sequence ID" value="SEA00634.1"/>
    <property type="molecule type" value="Genomic_DNA"/>
</dbReference>
<evidence type="ECO:0000313" key="2">
    <source>
        <dbReference type="Proteomes" id="UP000199041"/>
    </source>
</evidence>
<organism evidence="1 2">
    <name type="scientific">Arachidicoccus rhizosphaerae</name>
    <dbReference type="NCBI Taxonomy" id="551991"/>
    <lineage>
        <taxon>Bacteria</taxon>
        <taxon>Pseudomonadati</taxon>
        <taxon>Bacteroidota</taxon>
        <taxon>Chitinophagia</taxon>
        <taxon>Chitinophagales</taxon>
        <taxon>Chitinophagaceae</taxon>
        <taxon>Arachidicoccus</taxon>
    </lineage>
</organism>
<gene>
    <name evidence="1" type="ORF">SAMN05192529_1064</name>
</gene>
<reference evidence="1 2" key="1">
    <citation type="submission" date="2016-10" db="EMBL/GenBank/DDBJ databases">
        <authorList>
            <person name="de Groot N.N."/>
        </authorList>
    </citation>
    <scope>NUCLEOTIDE SEQUENCE [LARGE SCALE GENOMIC DNA]</scope>
    <source>
        <strain evidence="1 2">Vu-144</strain>
    </source>
</reference>
<dbReference type="Proteomes" id="UP000199041">
    <property type="component" value="Unassembled WGS sequence"/>
</dbReference>
<dbReference type="AlphaFoldDB" id="A0A1H3XPW7"/>
<accession>A0A1H3XPW7</accession>